<dbReference type="Proteomes" id="UP000239209">
    <property type="component" value="Unassembled WGS sequence"/>
</dbReference>
<sequence length="309" mass="34363">MDTPQVSVVIPTRNRPELVTRAVRSVLAQTVPDLEVVVVVDGPDEATPKALAELGDPRIRTVTLPVKGGAPNARNTGAREARAPWTALLDDDDEWLPGKLAVQLELAAAAGVARPIVATRLLNRTPRAEFVMPRRLPAEGEHLSEYFTVRRGLFHGEGFIQTSTILAPTALLREVPFTVGLRRQQELDWTLRAVRAAGTGLVMAAEPLVIWHQDENRERISLEMPWQSQLAWLRGNRALFTPRAYAAFTMSVLSSMAAPTRNARVFRELLREAREHGRPGALDYVTHLQIWAIPPHLRHVLRDKVLGRG</sequence>
<name>A0A2T0SHW1_9ACTN</name>
<evidence type="ECO:0000256" key="3">
    <source>
        <dbReference type="ARBA" id="ARBA00022679"/>
    </source>
</evidence>
<evidence type="ECO:0000259" key="4">
    <source>
        <dbReference type="Pfam" id="PF00535"/>
    </source>
</evidence>
<dbReference type="InterPro" id="IPR050834">
    <property type="entry name" value="Glycosyltransf_2"/>
</dbReference>
<reference evidence="5 6" key="1">
    <citation type="submission" date="2018-03" db="EMBL/GenBank/DDBJ databases">
        <title>Genomic Encyclopedia of Archaeal and Bacterial Type Strains, Phase II (KMG-II): from individual species to whole genera.</title>
        <authorList>
            <person name="Goeker M."/>
        </authorList>
    </citation>
    <scope>NUCLEOTIDE SEQUENCE [LARGE SCALE GENOMIC DNA]</scope>
    <source>
        <strain evidence="5 6">DSM 45348</strain>
    </source>
</reference>
<evidence type="ECO:0000256" key="1">
    <source>
        <dbReference type="ARBA" id="ARBA00006739"/>
    </source>
</evidence>
<dbReference type="EMBL" id="PVZG01000001">
    <property type="protein sequence ID" value="PRY33008.1"/>
    <property type="molecule type" value="Genomic_DNA"/>
</dbReference>
<proteinExistence type="inferred from homology"/>
<dbReference type="PANTHER" id="PTHR43685">
    <property type="entry name" value="GLYCOSYLTRANSFERASE"/>
    <property type="match status" value="1"/>
</dbReference>
<evidence type="ECO:0000313" key="6">
    <source>
        <dbReference type="Proteomes" id="UP000239209"/>
    </source>
</evidence>
<dbReference type="InterPro" id="IPR001173">
    <property type="entry name" value="Glyco_trans_2-like"/>
</dbReference>
<evidence type="ECO:0000313" key="5">
    <source>
        <dbReference type="EMBL" id="PRY33008.1"/>
    </source>
</evidence>
<dbReference type="AlphaFoldDB" id="A0A2T0SHW1"/>
<dbReference type="CDD" id="cd00761">
    <property type="entry name" value="Glyco_tranf_GTA_type"/>
    <property type="match status" value="1"/>
</dbReference>
<evidence type="ECO:0000256" key="2">
    <source>
        <dbReference type="ARBA" id="ARBA00022676"/>
    </source>
</evidence>
<comment type="similarity">
    <text evidence="1">Belongs to the glycosyltransferase 2 family.</text>
</comment>
<dbReference type="RefSeq" id="WP_106124372.1">
    <property type="nucleotide sequence ID" value="NZ_PVZG01000001.1"/>
</dbReference>
<protein>
    <submittedName>
        <fullName evidence="5">Glycosyl transferase family 2</fullName>
    </submittedName>
</protein>
<dbReference type="PANTHER" id="PTHR43685:SF5">
    <property type="entry name" value="GLYCOSYLTRANSFERASE EPSE-RELATED"/>
    <property type="match status" value="1"/>
</dbReference>
<dbReference type="Pfam" id="PF00535">
    <property type="entry name" value="Glycos_transf_2"/>
    <property type="match status" value="1"/>
</dbReference>
<dbReference type="SUPFAM" id="SSF53448">
    <property type="entry name" value="Nucleotide-diphospho-sugar transferases"/>
    <property type="match status" value="1"/>
</dbReference>
<dbReference type="GO" id="GO:0016757">
    <property type="term" value="F:glycosyltransferase activity"/>
    <property type="evidence" value="ECO:0007669"/>
    <property type="project" value="UniProtKB-KW"/>
</dbReference>
<accession>A0A2T0SHW1</accession>
<keyword evidence="2" id="KW-0328">Glycosyltransferase</keyword>
<dbReference type="OrthoDB" id="153025at2"/>
<gene>
    <name evidence="5" type="ORF">CLV70_101169</name>
</gene>
<dbReference type="Gene3D" id="3.90.550.10">
    <property type="entry name" value="Spore Coat Polysaccharide Biosynthesis Protein SpsA, Chain A"/>
    <property type="match status" value="1"/>
</dbReference>
<organism evidence="5 6">
    <name type="scientific">Pseudosporangium ferrugineum</name>
    <dbReference type="NCBI Taxonomy" id="439699"/>
    <lineage>
        <taxon>Bacteria</taxon>
        <taxon>Bacillati</taxon>
        <taxon>Actinomycetota</taxon>
        <taxon>Actinomycetes</taxon>
        <taxon>Micromonosporales</taxon>
        <taxon>Micromonosporaceae</taxon>
        <taxon>Pseudosporangium</taxon>
    </lineage>
</organism>
<dbReference type="InterPro" id="IPR029044">
    <property type="entry name" value="Nucleotide-diphossugar_trans"/>
</dbReference>
<keyword evidence="3 5" id="KW-0808">Transferase</keyword>
<comment type="caution">
    <text evidence="5">The sequence shown here is derived from an EMBL/GenBank/DDBJ whole genome shotgun (WGS) entry which is preliminary data.</text>
</comment>
<feature type="domain" description="Glycosyltransferase 2-like" evidence="4">
    <location>
        <begin position="7"/>
        <end position="112"/>
    </location>
</feature>
<keyword evidence="6" id="KW-1185">Reference proteome</keyword>